<dbReference type="RefSeq" id="WP_188752749.1">
    <property type="nucleotide sequence ID" value="NZ_BMIK01000014.1"/>
</dbReference>
<dbReference type="PROSITE" id="PS50206">
    <property type="entry name" value="RHODANESE_3"/>
    <property type="match status" value="2"/>
</dbReference>
<dbReference type="Gene3D" id="3.60.15.10">
    <property type="entry name" value="Ribonuclease Z/Hydroxyacylglutathione hydrolase-like"/>
    <property type="match status" value="1"/>
</dbReference>
<feature type="domain" description="Rhodanese" evidence="2">
    <location>
        <begin position="275"/>
        <end position="301"/>
    </location>
</feature>
<dbReference type="InterPro" id="IPR044528">
    <property type="entry name" value="POD-like_MBL-fold"/>
</dbReference>
<name>A0ABQ1MFF5_9SPHI</name>
<dbReference type="Gene3D" id="3.40.250.10">
    <property type="entry name" value="Rhodanese-like domain"/>
    <property type="match status" value="2"/>
</dbReference>
<evidence type="ECO:0000256" key="1">
    <source>
        <dbReference type="ARBA" id="ARBA00022723"/>
    </source>
</evidence>
<dbReference type="Proteomes" id="UP000597338">
    <property type="component" value="Unassembled WGS sequence"/>
</dbReference>
<dbReference type="CDD" id="cd00158">
    <property type="entry name" value="RHOD"/>
    <property type="match status" value="1"/>
</dbReference>
<proteinExistence type="predicted"/>
<accession>A0ABQ1MFF5</accession>
<feature type="domain" description="Rhodanese" evidence="2">
    <location>
        <begin position="375"/>
        <end position="463"/>
    </location>
</feature>
<dbReference type="CDD" id="cd07724">
    <property type="entry name" value="POD-like_MBL-fold"/>
    <property type="match status" value="1"/>
</dbReference>
<reference evidence="4" key="1">
    <citation type="journal article" date="2019" name="Int. J. Syst. Evol. Microbiol.">
        <title>The Global Catalogue of Microorganisms (GCM) 10K type strain sequencing project: providing services to taxonomists for standard genome sequencing and annotation.</title>
        <authorList>
            <consortium name="The Broad Institute Genomics Platform"/>
            <consortium name="The Broad Institute Genome Sequencing Center for Infectious Disease"/>
            <person name="Wu L."/>
            <person name="Ma J."/>
        </authorList>
    </citation>
    <scope>NUCLEOTIDE SEQUENCE [LARGE SCALE GENOMIC DNA]</scope>
    <source>
        <strain evidence="4">CGMCC 1.15342</strain>
    </source>
</reference>
<dbReference type="Pfam" id="PF00581">
    <property type="entry name" value="Rhodanese"/>
    <property type="match status" value="1"/>
</dbReference>
<dbReference type="GO" id="GO:0016787">
    <property type="term" value="F:hydrolase activity"/>
    <property type="evidence" value="ECO:0007669"/>
    <property type="project" value="UniProtKB-KW"/>
</dbReference>
<evidence type="ECO:0000313" key="3">
    <source>
        <dbReference type="EMBL" id="GGC39812.1"/>
    </source>
</evidence>
<organism evidence="3 4">
    <name type="scientific">Parapedobacter defluvii</name>
    <dbReference type="NCBI Taxonomy" id="2045106"/>
    <lineage>
        <taxon>Bacteria</taxon>
        <taxon>Pseudomonadati</taxon>
        <taxon>Bacteroidota</taxon>
        <taxon>Sphingobacteriia</taxon>
        <taxon>Sphingobacteriales</taxon>
        <taxon>Sphingobacteriaceae</taxon>
        <taxon>Parapedobacter</taxon>
    </lineage>
</organism>
<comment type="caution">
    <text evidence="3">The sequence shown here is derived from an EMBL/GenBank/DDBJ whole genome shotgun (WGS) entry which is preliminary data.</text>
</comment>
<dbReference type="EMBL" id="BMIK01000014">
    <property type="protein sequence ID" value="GGC39812.1"/>
    <property type="molecule type" value="Genomic_DNA"/>
</dbReference>
<keyword evidence="1" id="KW-0479">Metal-binding</keyword>
<dbReference type="PANTHER" id="PTHR43084">
    <property type="entry name" value="PERSULFIDE DIOXYGENASE ETHE1"/>
    <property type="match status" value="1"/>
</dbReference>
<protein>
    <submittedName>
        <fullName evidence="3">MBL fold hydrolase</fullName>
    </submittedName>
</protein>
<keyword evidence="4" id="KW-1185">Reference proteome</keyword>
<dbReference type="InterPro" id="IPR051682">
    <property type="entry name" value="Mito_Persulfide_Diox"/>
</dbReference>
<dbReference type="SMART" id="SM00849">
    <property type="entry name" value="Lactamase_B"/>
    <property type="match status" value="1"/>
</dbReference>
<dbReference type="InterPro" id="IPR001763">
    <property type="entry name" value="Rhodanese-like_dom"/>
</dbReference>
<sequence>MFFQHVYDKSLAQGSYVIGCQATGEAIVIDAQRDTDVYLEIAEQNNLRITHITETHIHADFLCGSRELAAVTGATMYLSDEGGADWQYQFPHNGLKDGDVIKVGNLSLTVMHTPGHTPESISFLLTDHPATDHPVMVFTGDFVFVGDVGRPDLLEKAAGLIGTKEVGAKQLFQSLKKFTALPEYVQVWSAHGAGSACGKALGAVHCSTVGYEKIRNWAFQYGDDEQGFTDYLLADQPEPPTYFAMMKHLNKVNRPLLIEVPKLPKLSNEQFLAAYKKGIQVIDTRSRTDFANGFIPGSLNIQGNNSFSTWCGWLLNYQEQFMLVADDNQLEDLTRKLMRIGLDNSYGYISGVNDLGIKLQTAEVISLDEFKTYVGRDDVQIVDVRGSTEYDAGHVEGADHVFVGTLPDNLDKISKDKPVVIHCQAGDRAAIAYSVLAKNGFRNVKNFSGGMKEWLAANGETVGCTGTSCMITQN</sequence>
<dbReference type="InterPro" id="IPR001279">
    <property type="entry name" value="Metallo-B-lactamas"/>
</dbReference>
<keyword evidence="3" id="KW-0378">Hydrolase</keyword>
<gene>
    <name evidence="3" type="ORF">GCM10011386_34850</name>
</gene>
<evidence type="ECO:0000313" key="4">
    <source>
        <dbReference type="Proteomes" id="UP000597338"/>
    </source>
</evidence>
<dbReference type="SUPFAM" id="SSF56281">
    <property type="entry name" value="Metallo-hydrolase/oxidoreductase"/>
    <property type="match status" value="1"/>
</dbReference>
<dbReference type="SMART" id="SM00450">
    <property type="entry name" value="RHOD"/>
    <property type="match status" value="1"/>
</dbReference>
<dbReference type="SUPFAM" id="SSF52821">
    <property type="entry name" value="Rhodanese/Cell cycle control phosphatase"/>
    <property type="match status" value="2"/>
</dbReference>
<dbReference type="InterPro" id="IPR036873">
    <property type="entry name" value="Rhodanese-like_dom_sf"/>
</dbReference>
<dbReference type="PANTHER" id="PTHR43084:SF1">
    <property type="entry name" value="PERSULFIDE DIOXYGENASE ETHE1, MITOCHONDRIAL"/>
    <property type="match status" value="1"/>
</dbReference>
<dbReference type="Pfam" id="PF00753">
    <property type="entry name" value="Lactamase_B"/>
    <property type="match status" value="1"/>
</dbReference>
<dbReference type="InterPro" id="IPR036866">
    <property type="entry name" value="RibonucZ/Hydroxyglut_hydro"/>
</dbReference>
<evidence type="ECO:0000259" key="2">
    <source>
        <dbReference type="PROSITE" id="PS50206"/>
    </source>
</evidence>